<sequence>MLEGFAKEASTFAADVDRAFWITIGINTAMLLLVVGLILFFILRYHHSRVQPKEIRNIKDHIPLEIAWTVIPTIILFVIFYYGYSAFRQLRTMPQDAFIVDVLGKRWSWTFTYPNGKRTAELYIPVGENIKLRLHAPENDVLHSFYVPAFRVKEDVVPGRVNHLWFKITEAGRYDVQCAEYCGTRHSYMLSKVEAMDKDAFDTWYASDKLSPHDESAPKGGEGEILYKTLGCASCHSLDGSIIVGPSFKGLFGSMVKVMTDGKPRELTANEAYIRDSVRTPAKDVVEGFPVGIMPNLSDQINEEQMNAIIAFIKTQSSEENNVVEQPAVESVPASVNKAGTESKAEPEVKMPIPTEVKEKTPDGATLFSTKGCIGCHSLDGSQRIGPSLKGIYQSTQKVVTDGKLREVVADEAYLHHSIENPNADIVEGFPPGLMPQFGKMLSSDEIDALVEYLKGVK</sequence>
<keyword evidence="9 16" id="KW-0249">Electron transport</keyword>
<dbReference type="NCBIfam" id="TIGR02866">
    <property type="entry name" value="CoxB"/>
    <property type="match status" value="1"/>
</dbReference>
<dbReference type="InterPro" id="IPR008972">
    <property type="entry name" value="Cupredoxin"/>
</dbReference>
<gene>
    <name evidence="22" type="primary">coxB</name>
    <name evidence="22" type="ORF">PGH07_06940</name>
</gene>
<keyword evidence="6 16" id="KW-0812">Transmembrane</keyword>
<comment type="catalytic activity">
    <reaction evidence="17">
        <text>4 Fe(II)-[cytochrome c] + O2 + 8 H(+)(in) = 4 Fe(III)-[cytochrome c] + 2 H2O + 4 H(+)(out)</text>
        <dbReference type="Rhea" id="RHEA:11436"/>
        <dbReference type="Rhea" id="RHEA-COMP:10350"/>
        <dbReference type="Rhea" id="RHEA-COMP:14399"/>
        <dbReference type="ChEBI" id="CHEBI:15377"/>
        <dbReference type="ChEBI" id="CHEBI:15378"/>
        <dbReference type="ChEBI" id="CHEBI:15379"/>
        <dbReference type="ChEBI" id="CHEBI:29033"/>
        <dbReference type="ChEBI" id="CHEBI:29034"/>
        <dbReference type="EC" id="7.1.1.9"/>
    </reaction>
</comment>
<dbReference type="RefSeq" id="WP_289413632.1">
    <property type="nucleotide sequence ID" value="NZ_JAQIBD010000002.1"/>
</dbReference>
<dbReference type="InterPro" id="IPR009056">
    <property type="entry name" value="Cyt_c-like_dom"/>
</dbReference>
<feature type="domain" description="Cytochrome c" evidence="21">
    <location>
        <begin position="359"/>
        <end position="458"/>
    </location>
</feature>
<dbReference type="Gene3D" id="2.60.40.420">
    <property type="entry name" value="Cupredoxins - blue copper proteins"/>
    <property type="match status" value="1"/>
</dbReference>
<comment type="similarity">
    <text evidence="2 16">Belongs to the cytochrome c oxidase subunit 2 family.</text>
</comment>
<dbReference type="EC" id="7.1.1.9" evidence="17"/>
<dbReference type="PROSITE" id="PS50857">
    <property type="entry name" value="COX2_CUA"/>
    <property type="match status" value="1"/>
</dbReference>
<keyword evidence="23" id="KW-1185">Reference proteome</keyword>
<dbReference type="EMBL" id="JAQIBD010000002">
    <property type="protein sequence ID" value="MDM5271909.1"/>
    <property type="molecule type" value="Genomic_DNA"/>
</dbReference>
<dbReference type="InterPro" id="IPR011759">
    <property type="entry name" value="Cyt_c_oxidase_su2_TM_dom"/>
</dbReference>
<dbReference type="InterPro" id="IPR036909">
    <property type="entry name" value="Cyt_c-like_dom_sf"/>
</dbReference>
<dbReference type="InterPro" id="IPR014222">
    <property type="entry name" value="Cyt_c_oxidase_su2"/>
</dbReference>
<evidence type="ECO:0000259" key="21">
    <source>
        <dbReference type="PROSITE" id="PS51007"/>
    </source>
</evidence>
<evidence type="ECO:0000256" key="2">
    <source>
        <dbReference type="ARBA" id="ARBA00007866"/>
    </source>
</evidence>
<dbReference type="PROSITE" id="PS51007">
    <property type="entry name" value="CYTC"/>
    <property type="match status" value="2"/>
</dbReference>
<proteinExistence type="inferred from homology"/>
<keyword evidence="13 18" id="KW-0472">Membrane</keyword>
<evidence type="ECO:0000256" key="14">
    <source>
        <dbReference type="ARBA" id="ARBA00024688"/>
    </source>
</evidence>
<keyword evidence="8" id="KW-1278">Translocase</keyword>
<evidence type="ECO:0000259" key="20">
    <source>
        <dbReference type="PROSITE" id="PS50999"/>
    </source>
</evidence>
<dbReference type="InterPro" id="IPR045187">
    <property type="entry name" value="CcO_II"/>
</dbReference>
<dbReference type="InterPro" id="IPR001505">
    <property type="entry name" value="Copper_CuA"/>
</dbReference>
<comment type="function">
    <text evidence="14 17">Subunits I and II form the functional core of the enzyme complex. Electrons originating in cytochrome c are transferred via heme a and Cu(A) to the binuclear center formed by heme a3 and Cu(B).</text>
</comment>
<protein>
    <recommendedName>
        <fullName evidence="17">Cytochrome c oxidase subunit 2</fullName>
        <ecNumber evidence="17">7.1.1.9</ecNumber>
    </recommendedName>
</protein>
<reference evidence="22" key="1">
    <citation type="submission" date="2023-01" db="EMBL/GenBank/DDBJ databases">
        <title>Sulfurovum sp. zt1-1 genome assembly.</title>
        <authorList>
            <person name="Wang J."/>
        </authorList>
    </citation>
    <scope>NUCLEOTIDE SEQUENCE</scope>
    <source>
        <strain evidence="22">Zt1-1</strain>
    </source>
</reference>
<feature type="transmembrane region" description="Helical" evidence="18">
    <location>
        <begin position="20"/>
        <end position="43"/>
    </location>
</feature>
<evidence type="ECO:0000256" key="12">
    <source>
        <dbReference type="ARBA" id="ARBA00023008"/>
    </source>
</evidence>
<evidence type="ECO:0000256" key="5">
    <source>
        <dbReference type="ARBA" id="ARBA00022660"/>
    </source>
</evidence>
<evidence type="ECO:0000256" key="17">
    <source>
        <dbReference type="RuleBase" id="RU004024"/>
    </source>
</evidence>
<feature type="transmembrane region" description="Helical" evidence="18">
    <location>
        <begin position="64"/>
        <end position="84"/>
    </location>
</feature>
<dbReference type="Pfam" id="PF00034">
    <property type="entry name" value="Cytochrom_C"/>
    <property type="match status" value="2"/>
</dbReference>
<dbReference type="SUPFAM" id="SSF49503">
    <property type="entry name" value="Cupredoxins"/>
    <property type="match status" value="1"/>
</dbReference>
<feature type="domain" description="Cytochrome oxidase subunit II copper A binding" evidence="19">
    <location>
        <begin position="95"/>
        <end position="207"/>
    </location>
</feature>
<evidence type="ECO:0000256" key="3">
    <source>
        <dbReference type="ARBA" id="ARBA00022448"/>
    </source>
</evidence>
<feature type="domain" description="Cytochrome oxidase subunit II transmembrane region profile" evidence="20">
    <location>
        <begin position="1"/>
        <end position="94"/>
    </location>
</feature>
<evidence type="ECO:0000313" key="23">
    <source>
        <dbReference type="Proteomes" id="UP001169069"/>
    </source>
</evidence>
<dbReference type="InterPro" id="IPR036257">
    <property type="entry name" value="Cyt_c_oxidase_su2_TM_sf"/>
</dbReference>
<evidence type="ECO:0000256" key="15">
    <source>
        <dbReference type="PROSITE-ProRule" id="PRU00433"/>
    </source>
</evidence>
<dbReference type="PANTHER" id="PTHR22888">
    <property type="entry name" value="CYTOCHROME C OXIDASE, SUBUNIT II"/>
    <property type="match status" value="1"/>
</dbReference>
<comment type="cofactor">
    <cofactor evidence="17">
        <name>Cu cation</name>
        <dbReference type="ChEBI" id="CHEBI:23378"/>
    </cofactor>
    <text evidence="17">Binds a copper A center.</text>
</comment>
<evidence type="ECO:0000256" key="6">
    <source>
        <dbReference type="ARBA" id="ARBA00022692"/>
    </source>
</evidence>
<dbReference type="PANTHER" id="PTHR22888:SF9">
    <property type="entry name" value="CYTOCHROME C OXIDASE SUBUNIT 2"/>
    <property type="match status" value="1"/>
</dbReference>
<dbReference type="Pfam" id="PF02790">
    <property type="entry name" value="COX2_TM"/>
    <property type="match status" value="1"/>
</dbReference>
<dbReference type="SUPFAM" id="SSF81464">
    <property type="entry name" value="Cytochrome c oxidase subunit II-like, transmembrane region"/>
    <property type="match status" value="1"/>
</dbReference>
<evidence type="ECO:0000256" key="18">
    <source>
        <dbReference type="SAM" id="Phobius"/>
    </source>
</evidence>
<evidence type="ECO:0000256" key="10">
    <source>
        <dbReference type="ARBA" id="ARBA00022989"/>
    </source>
</evidence>
<keyword evidence="7 15" id="KW-0479">Metal-binding</keyword>
<keyword evidence="4 15" id="KW-0349">Heme</keyword>
<evidence type="ECO:0000256" key="4">
    <source>
        <dbReference type="ARBA" id="ARBA00022617"/>
    </source>
</evidence>
<organism evidence="22 23">
    <name type="scientific">Sulfurovum zhangzhouensis</name>
    <dbReference type="NCBI Taxonomy" id="3019067"/>
    <lineage>
        <taxon>Bacteria</taxon>
        <taxon>Pseudomonadati</taxon>
        <taxon>Campylobacterota</taxon>
        <taxon>Epsilonproteobacteria</taxon>
        <taxon>Campylobacterales</taxon>
        <taxon>Sulfurovaceae</taxon>
        <taxon>Sulfurovum</taxon>
    </lineage>
</organism>
<keyword evidence="12 17" id="KW-0186">Copper</keyword>
<evidence type="ECO:0000256" key="1">
    <source>
        <dbReference type="ARBA" id="ARBA00004141"/>
    </source>
</evidence>
<evidence type="ECO:0000256" key="13">
    <source>
        <dbReference type="ARBA" id="ARBA00023136"/>
    </source>
</evidence>
<dbReference type="Gene3D" id="1.10.760.10">
    <property type="entry name" value="Cytochrome c-like domain"/>
    <property type="match status" value="2"/>
</dbReference>
<dbReference type="InterPro" id="IPR002429">
    <property type="entry name" value="CcO_II-like_C"/>
</dbReference>
<name>A0ABT7QYJ2_9BACT</name>
<dbReference type="Proteomes" id="UP001169069">
    <property type="component" value="Unassembled WGS sequence"/>
</dbReference>
<feature type="domain" description="Cytochrome c" evidence="21">
    <location>
        <begin position="218"/>
        <end position="317"/>
    </location>
</feature>
<evidence type="ECO:0000256" key="11">
    <source>
        <dbReference type="ARBA" id="ARBA00023004"/>
    </source>
</evidence>
<evidence type="ECO:0000259" key="19">
    <source>
        <dbReference type="PROSITE" id="PS50857"/>
    </source>
</evidence>
<keyword evidence="11 15" id="KW-0408">Iron</keyword>
<evidence type="ECO:0000256" key="8">
    <source>
        <dbReference type="ARBA" id="ARBA00022967"/>
    </source>
</evidence>
<evidence type="ECO:0000256" key="9">
    <source>
        <dbReference type="ARBA" id="ARBA00022982"/>
    </source>
</evidence>
<dbReference type="Pfam" id="PF00116">
    <property type="entry name" value="COX2"/>
    <property type="match status" value="1"/>
</dbReference>
<comment type="caution">
    <text evidence="22">The sequence shown here is derived from an EMBL/GenBank/DDBJ whole genome shotgun (WGS) entry which is preliminary data.</text>
</comment>
<dbReference type="SUPFAM" id="SSF46626">
    <property type="entry name" value="Cytochrome c"/>
    <property type="match status" value="2"/>
</dbReference>
<keyword evidence="3 16" id="KW-0813">Transport</keyword>
<keyword evidence="5 16" id="KW-0679">Respiratory chain</keyword>
<dbReference type="Gene3D" id="1.10.287.90">
    <property type="match status" value="1"/>
</dbReference>
<evidence type="ECO:0000256" key="7">
    <source>
        <dbReference type="ARBA" id="ARBA00022723"/>
    </source>
</evidence>
<evidence type="ECO:0000256" key="16">
    <source>
        <dbReference type="RuleBase" id="RU000456"/>
    </source>
</evidence>
<comment type="subcellular location">
    <subcellularLocation>
        <location evidence="16">Cell membrane</location>
        <topology evidence="16">Multi-pass membrane protein</topology>
    </subcellularLocation>
    <subcellularLocation>
        <location evidence="1">Membrane</location>
        <topology evidence="1">Multi-pass membrane protein</topology>
    </subcellularLocation>
</comment>
<accession>A0ABT7QYJ2</accession>
<dbReference type="PROSITE" id="PS50999">
    <property type="entry name" value="COX2_TM"/>
    <property type="match status" value="1"/>
</dbReference>
<dbReference type="PROSITE" id="PS00078">
    <property type="entry name" value="COX2"/>
    <property type="match status" value="1"/>
</dbReference>
<dbReference type="CDD" id="cd13915">
    <property type="entry name" value="CuRO_HCO_II_like_2"/>
    <property type="match status" value="1"/>
</dbReference>
<evidence type="ECO:0000313" key="22">
    <source>
        <dbReference type="EMBL" id="MDM5271909.1"/>
    </source>
</evidence>
<keyword evidence="10 18" id="KW-1133">Transmembrane helix</keyword>